<dbReference type="InterPro" id="IPR052913">
    <property type="entry name" value="Glycopeptide_resist_protein"/>
</dbReference>
<evidence type="ECO:0000313" key="3">
    <source>
        <dbReference type="Proteomes" id="UP001595978"/>
    </source>
</evidence>
<dbReference type="PANTHER" id="PTHR35788:SF1">
    <property type="entry name" value="EXPORTED PROTEIN"/>
    <property type="match status" value="1"/>
</dbReference>
<gene>
    <name evidence="2" type="ORF">ACFPOH_15625</name>
</gene>
<organism evidence="2 3">
    <name type="scientific">Ureibacillus suwonensis</name>
    <dbReference type="NCBI Taxonomy" id="313007"/>
    <lineage>
        <taxon>Bacteria</taxon>
        <taxon>Bacillati</taxon>
        <taxon>Bacillota</taxon>
        <taxon>Bacilli</taxon>
        <taxon>Bacillales</taxon>
        <taxon>Caryophanaceae</taxon>
        <taxon>Ureibacillus</taxon>
    </lineage>
</organism>
<keyword evidence="3" id="KW-1185">Reference proteome</keyword>
<reference evidence="3" key="1">
    <citation type="journal article" date="2019" name="Int. J. Syst. Evol. Microbiol.">
        <title>The Global Catalogue of Microorganisms (GCM) 10K type strain sequencing project: providing services to taxonomists for standard genome sequencing and annotation.</title>
        <authorList>
            <consortium name="The Broad Institute Genomics Platform"/>
            <consortium name="The Broad Institute Genome Sequencing Center for Infectious Disease"/>
            <person name="Wu L."/>
            <person name="Ma J."/>
        </authorList>
    </citation>
    <scope>NUCLEOTIDE SEQUENCE [LARGE SCALE GENOMIC DNA]</scope>
    <source>
        <strain evidence="3">CCUG 56331</strain>
    </source>
</reference>
<name>A0ABW0RER8_9BACL</name>
<dbReference type="RefSeq" id="WP_342581422.1">
    <property type="nucleotide sequence ID" value="NZ_JBHSNQ010000190.1"/>
</dbReference>
<dbReference type="PANTHER" id="PTHR35788">
    <property type="entry name" value="EXPORTED PROTEIN-RELATED"/>
    <property type="match status" value="1"/>
</dbReference>
<sequence>MKRSLILLLLLTFFKQPVATGAYFDSILPLTGERKIDLIDPYTKEVIHTFHPEDYWIELDVRIFKEEVENWIQEIQPKYFKEMTLDRIDTDGEIIKGTPKTEINASLLTEEVLKRAFTGGRIEIPLKVTESNYRPTDVPHLKEVVIATYTTRFNPNQTGRSKNIEISAAAIHNVIVGSGDKFSFNSIVGPREIANGYQMAPEIVNGKLVMGIGGGICQTSSTLFNAVDQLSVEIIERHHHSKDVGYVPKGRDATVSFYGGLDFQFINTTGVPFLIQTYYRPGSLTVVIRTSKEYAELMQNELAKNDESP</sequence>
<dbReference type="InterPro" id="IPR007391">
    <property type="entry name" value="Vancomycin_resist_VanW"/>
</dbReference>
<feature type="chain" id="PRO_5045849983" evidence="1">
    <location>
        <begin position="20"/>
        <end position="309"/>
    </location>
</feature>
<dbReference type="EMBL" id="JBHSNQ010000190">
    <property type="protein sequence ID" value="MFC5543138.1"/>
    <property type="molecule type" value="Genomic_DNA"/>
</dbReference>
<accession>A0ABW0RER8</accession>
<evidence type="ECO:0000256" key="1">
    <source>
        <dbReference type="SAM" id="SignalP"/>
    </source>
</evidence>
<dbReference type="Pfam" id="PF04294">
    <property type="entry name" value="VanW"/>
    <property type="match status" value="1"/>
</dbReference>
<keyword evidence="1" id="KW-0732">Signal</keyword>
<proteinExistence type="predicted"/>
<dbReference type="Proteomes" id="UP001595978">
    <property type="component" value="Unassembled WGS sequence"/>
</dbReference>
<comment type="caution">
    <text evidence="2">The sequence shown here is derived from an EMBL/GenBank/DDBJ whole genome shotgun (WGS) entry which is preliminary data.</text>
</comment>
<protein>
    <submittedName>
        <fullName evidence="2">VanW family protein</fullName>
    </submittedName>
</protein>
<evidence type="ECO:0000313" key="2">
    <source>
        <dbReference type="EMBL" id="MFC5543138.1"/>
    </source>
</evidence>
<feature type="signal peptide" evidence="1">
    <location>
        <begin position="1"/>
        <end position="19"/>
    </location>
</feature>